<feature type="domain" description="Amidohydrolase-related" evidence="2">
    <location>
        <begin position="57"/>
        <end position="413"/>
    </location>
</feature>
<proteinExistence type="predicted"/>
<dbReference type="Gene3D" id="3.20.20.140">
    <property type="entry name" value="Metal-dependent hydrolases"/>
    <property type="match status" value="1"/>
</dbReference>
<keyword evidence="4" id="KW-1185">Reference proteome</keyword>
<name>L0KA77_HALHC</name>
<dbReference type="SUPFAM" id="SSF51556">
    <property type="entry name" value="Metallo-dependent hydrolases"/>
    <property type="match status" value="1"/>
</dbReference>
<dbReference type="InterPro" id="IPR006680">
    <property type="entry name" value="Amidohydro-rel"/>
</dbReference>
<evidence type="ECO:0000313" key="4">
    <source>
        <dbReference type="Proteomes" id="UP000010880"/>
    </source>
</evidence>
<protein>
    <submittedName>
        <fullName evidence="3">Putative selenium metabolism protein SsnA</fullName>
    </submittedName>
</protein>
<dbReference type="EMBL" id="CP003359">
    <property type="protein sequence ID" value="AGB41008.1"/>
    <property type="molecule type" value="Genomic_DNA"/>
</dbReference>
<reference evidence="4" key="1">
    <citation type="submission" date="2012-02" db="EMBL/GenBank/DDBJ databases">
        <title>The complete genome of Halobacteroides halobius DSM 5150.</title>
        <authorList>
            <person name="Lucas S."/>
            <person name="Copeland A."/>
            <person name="Lapidus A."/>
            <person name="Glavina del Rio T."/>
            <person name="Dalin E."/>
            <person name="Tice H."/>
            <person name="Bruce D."/>
            <person name="Goodwin L."/>
            <person name="Pitluck S."/>
            <person name="Peters L."/>
            <person name="Mikhailova N."/>
            <person name="Gu W."/>
            <person name="Kyrpides N."/>
            <person name="Mavromatis K."/>
            <person name="Ivanova N."/>
            <person name="Brettin T."/>
            <person name="Detter J.C."/>
            <person name="Han C."/>
            <person name="Larimer F."/>
            <person name="Land M."/>
            <person name="Hauser L."/>
            <person name="Markowitz V."/>
            <person name="Cheng J.-F."/>
            <person name="Hugenholtz P."/>
            <person name="Woyke T."/>
            <person name="Wu D."/>
            <person name="Tindall B."/>
            <person name="Pomrenke H."/>
            <person name="Brambilla E."/>
            <person name="Klenk H.-P."/>
            <person name="Eisen J.A."/>
        </authorList>
    </citation>
    <scope>NUCLEOTIDE SEQUENCE [LARGE SCALE GENOMIC DNA]</scope>
    <source>
        <strain evidence="4">ATCC 35273 / DSM 5150 / MD-1</strain>
    </source>
</reference>
<dbReference type="SUPFAM" id="SSF51338">
    <property type="entry name" value="Composite domain of metallo-dependent hydrolases"/>
    <property type="match status" value="1"/>
</dbReference>
<dbReference type="PANTHER" id="PTHR43794">
    <property type="entry name" value="AMINOHYDROLASE SSNA-RELATED"/>
    <property type="match status" value="1"/>
</dbReference>
<evidence type="ECO:0000313" key="3">
    <source>
        <dbReference type="EMBL" id="AGB41008.1"/>
    </source>
</evidence>
<dbReference type="OrthoDB" id="9807210at2"/>
<evidence type="ECO:0000256" key="1">
    <source>
        <dbReference type="ARBA" id="ARBA00022801"/>
    </source>
</evidence>
<dbReference type="NCBIfam" id="NF005540">
    <property type="entry name" value="PRK07203.1"/>
    <property type="match status" value="1"/>
</dbReference>
<organism evidence="3 4">
    <name type="scientific">Halobacteroides halobius (strain ATCC 35273 / DSM 5150 / MD-1)</name>
    <dbReference type="NCBI Taxonomy" id="748449"/>
    <lineage>
        <taxon>Bacteria</taxon>
        <taxon>Bacillati</taxon>
        <taxon>Bacillota</taxon>
        <taxon>Clostridia</taxon>
        <taxon>Halanaerobiales</taxon>
        <taxon>Halobacteroidaceae</taxon>
        <taxon>Halobacteroides</taxon>
    </lineage>
</organism>
<dbReference type="RefSeq" id="WP_015326733.1">
    <property type="nucleotide sequence ID" value="NC_019978.1"/>
</dbReference>
<dbReference type="Pfam" id="PF01979">
    <property type="entry name" value="Amidohydro_1"/>
    <property type="match status" value="1"/>
</dbReference>
<dbReference type="HOGENOM" id="CLU_012358_2_6_9"/>
<dbReference type="STRING" id="748449.Halha_1047"/>
<accession>L0KA77</accession>
<dbReference type="PANTHER" id="PTHR43794:SF11">
    <property type="entry name" value="AMIDOHYDROLASE-RELATED DOMAIN-CONTAINING PROTEIN"/>
    <property type="match status" value="1"/>
</dbReference>
<dbReference type="eggNOG" id="COG0402">
    <property type="taxonomic scope" value="Bacteria"/>
</dbReference>
<dbReference type="Proteomes" id="UP000010880">
    <property type="component" value="Chromosome"/>
</dbReference>
<gene>
    <name evidence="3" type="ordered locus">Halha_1047</name>
</gene>
<dbReference type="AlphaFoldDB" id="L0KA77"/>
<dbReference type="InterPro" id="IPR050287">
    <property type="entry name" value="MTA/SAH_deaminase"/>
</dbReference>
<keyword evidence="1" id="KW-0378">Hydrolase</keyword>
<dbReference type="KEGG" id="hhl:Halha_1047"/>
<sequence length="443" mass="49504">MFILGHGTVVTMTEDAMIIRDGGVVVDGEEIIKVGKTNKLKEEYAKADFRDVSGKLIMPGLINTYMHLYSTFARGMDLKTDNSPKNFTEILKKLWWRLDAKLNKDDIYYSALYAIIDSIKRGTTTIFDHHASFGFIDGSLDIIAKAVKEAGIRANLSYEVSDRHGFQKAMAALNENKRFINSLKGKENNYLGGTIGLHASFTLEDKTLEQAANLADELKVPFHLHTAEGWADVKNSRQRGYKGVIDRLDRYNIWRPQTLAIHGVYLSRDELEKLADKKCYLIHNPQSNMGNAVGVAPVKSAFDSSLTVGLGTDGYTTDMFTSTKVANLLQSHKQGDPRAGTNEARKMALVNNNLIANNFFAPDLGQLKQGAAADIIVVDYTPPTPITKDNSFFHLLMGLQGSMVDTTIIGGKVLMENREVKCVDYEQICRKSQEQAKDFWRRF</sequence>
<dbReference type="NCBIfam" id="TIGR03314">
    <property type="entry name" value="Se_ssnA"/>
    <property type="match status" value="1"/>
</dbReference>
<evidence type="ECO:0000259" key="2">
    <source>
        <dbReference type="Pfam" id="PF01979"/>
    </source>
</evidence>
<dbReference type="Gene3D" id="2.30.40.10">
    <property type="entry name" value="Urease, subunit C, domain 1"/>
    <property type="match status" value="1"/>
</dbReference>
<dbReference type="GO" id="GO:0016810">
    <property type="term" value="F:hydrolase activity, acting on carbon-nitrogen (but not peptide) bonds"/>
    <property type="evidence" value="ECO:0007669"/>
    <property type="project" value="InterPro"/>
</dbReference>
<dbReference type="InterPro" id="IPR011059">
    <property type="entry name" value="Metal-dep_hydrolase_composite"/>
</dbReference>
<dbReference type="InterPro" id="IPR017700">
    <property type="entry name" value="Aminohydrolase_SsnA"/>
</dbReference>
<dbReference type="InterPro" id="IPR032466">
    <property type="entry name" value="Metal_Hydrolase"/>
</dbReference>